<dbReference type="PANTHER" id="PTHR12789:SF0">
    <property type="entry name" value="DENSITY-REGULATED PROTEIN"/>
    <property type="match status" value="1"/>
</dbReference>
<evidence type="ECO:0000259" key="3">
    <source>
        <dbReference type="PROSITE" id="PS50296"/>
    </source>
</evidence>
<evidence type="ECO:0000313" key="4">
    <source>
        <dbReference type="EMBL" id="CAC5382054.1"/>
    </source>
</evidence>
<protein>
    <submittedName>
        <fullName evidence="4">Density-regulated protein homolog,Density-regulated protein</fullName>
    </submittedName>
</protein>
<gene>
    <name evidence="4" type="ORF">MCOR_17915</name>
</gene>
<dbReference type="PROSITE" id="PS50296">
    <property type="entry name" value="SUI1"/>
    <property type="match status" value="1"/>
</dbReference>
<evidence type="ECO:0000256" key="2">
    <source>
        <dbReference type="SAM" id="MobiDB-lite"/>
    </source>
</evidence>
<dbReference type="GO" id="GO:0001731">
    <property type="term" value="P:formation of translation preinitiation complex"/>
    <property type="evidence" value="ECO:0007669"/>
    <property type="project" value="TreeGrafter"/>
</dbReference>
<dbReference type="Proteomes" id="UP000507470">
    <property type="component" value="Unassembled WGS sequence"/>
</dbReference>
<dbReference type="Pfam" id="PF21023">
    <property type="entry name" value="DENR_N"/>
    <property type="match status" value="1"/>
</dbReference>
<comment type="similarity">
    <text evidence="1">Belongs to the DENR family.</text>
</comment>
<dbReference type="CDD" id="cd11607">
    <property type="entry name" value="DENR_C"/>
    <property type="match status" value="1"/>
</dbReference>
<dbReference type="GO" id="GO:0002188">
    <property type="term" value="P:translation reinitiation"/>
    <property type="evidence" value="ECO:0007669"/>
    <property type="project" value="TreeGrafter"/>
</dbReference>
<proteinExistence type="inferred from homology"/>
<dbReference type="InterPro" id="IPR036877">
    <property type="entry name" value="SUI1_dom_sf"/>
</dbReference>
<dbReference type="PANTHER" id="PTHR12789">
    <property type="entry name" value="DENSITY-REGULATED PROTEIN HOMOLOG"/>
    <property type="match status" value="1"/>
</dbReference>
<sequence length="188" mass="21144">MAAAETETCGNSKFLPLACPQPGVTYPIQISYCGECSMPLEYCEYYPNYEKCKKWLEKNLPEEFERLMSIKDDEEGGEGDAEKKRQKRGGKGQMKAKKKTEPQGVRIGTAKRGKKKMVTIVMGLATYDIDLKDASKAFSKKFSCGSSIQGEDEIEIQGDVKDDLFDFLPEKWPQIDEDSIDDVGDLKK</sequence>
<feature type="region of interest" description="Disordered" evidence="2">
    <location>
        <begin position="70"/>
        <end position="108"/>
    </location>
</feature>
<feature type="compositionally biased region" description="Basic residues" evidence="2">
    <location>
        <begin position="84"/>
        <end position="98"/>
    </location>
</feature>
<feature type="domain" description="SUI1" evidence="3">
    <location>
        <begin position="105"/>
        <end position="172"/>
    </location>
</feature>
<keyword evidence="5" id="KW-1185">Reference proteome</keyword>
<name>A0A6J8BGP4_MYTCO</name>
<dbReference type="AlphaFoldDB" id="A0A6J8BGP4"/>
<dbReference type="SUPFAM" id="SSF55159">
    <property type="entry name" value="eIF1-like"/>
    <property type="match status" value="1"/>
</dbReference>
<dbReference type="InterPro" id="IPR046447">
    <property type="entry name" value="DENR_C"/>
</dbReference>
<dbReference type="Pfam" id="PF01253">
    <property type="entry name" value="SUI1"/>
    <property type="match status" value="1"/>
</dbReference>
<evidence type="ECO:0000313" key="5">
    <source>
        <dbReference type="Proteomes" id="UP000507470"/>
    </source>
</evidence>
<dbReference type="OrthoDB" id="277199at2759"/>
<dbReference type="FunFam" id="3.30.780.10:FF:000004">
    <property type="entry name" value="density-regulated protein-like"/>
    <property type="match status" value="1"/>
</dbReference>
<accession>A0A6J8BGP4</accession>
<dbReference type="InterPro" id="IPR050318">
    <property type="entry name" value="DENR/SUI1_TIF"/>
</dbReference>
<reference evidence="4 5" key="1">
    <citation type="submission" date="2020-06" db="EMBL/GenBank/DDBJ databases">
        <authorList>
            <person name="Li R."/>
            <person name="Bekaert M."/>
        </authorList>
    </citation>
    <scope>NUCLEOTIDE SEQUENCE [LARGE SCALE GENOMIC DNA]</scope>
    <source>
        <strain evidence="5">wild</strain>
    </source>
</reference>
<dbReference type="Gene3D" id="3.30.780.10">
    <property type="entry name" value="SUI1-like domain"/>
    <property type="match status" value="1"/>
</dbReference>
<dbReference type="InterPro" id="IPR001950">
    <property type="entry name" value="SUI1"/>
</dbReference>
<dbReference type="GO" id="GO:0003743">
    <property type="term" value="F:translation initiation factor activity"/>
    <property type="evidence" value="ECO:0007669"/>
    <property type="project" value="InterPro"/>
</dbReference>
<dbReference type="GO" id="GO:0003729">
    <property type="term" value="F:mRNA binding"/>
    <property type="evidence" value="ECO:0007669"/>
    <property type="project" value="TreeGrafter"/>
</dbReference>
<organism evidence="4 5">
    <name type="scientific">Mytilus coruscus</name>
    <name type="common">Sea mussel</name>
    <dbReference type="NCBI Taxonomy" id="42192"/>
    <lineage>
        <taxon>Eukaryota</taxon>
        <taxon>Metazoa</taxon>
        <taxon>Spiralia</taxon>
        <taxon>Lophotrochozoa</taxon>
        <taxon>Mollusca</taxon>
        <taxon>Bivalvia</taxon>
        <taxon>Autobranchia</taxon>
        <taxon>Pteriomorphia</taxon>
        <taxon>Mytilida</taxon>
        <taxon>Mytiloidea</taxon>
        <taxon>Mytilidae</taxon>
        <taxon>Mytilinae</taxon>
        <taxon>Mytilus</taxon>
    </lineage>
</organism>
<dbReference type="EMBL" id="CACVKT020003176">
    <property type="protein sequence ID" value="CAC5382054.1"/>
    <property type="molecule type" value="Genomic_DNA"/>
</dbReference>
<evidence type="ECO:0000256" key="1">
    <source>
        <dbReference type="ARBA" id="ARBA00007514"/>
    </source>
</evidence>
<dbReference type="InterPro" id="IPR048517">
    <property type="entry name" value="DENR_N"/>
</dbReference>